<dbReference type="GO" id="GO:0006412">
    <property type="term" value="P:translation"/>
    <property type="evidence" value="ECO:0007669"/>
    <property type="project" value="InterPro"/>
</dbReference>
<gene>
    <name evidence="4" type="ORF">PICMEDRAFT_73372</name>
</gene>
<organism evidence="4 5">
    <name type="scientific">Pichia membranifaciens NRRL Y-2026</name>
    <dbReference type="NCBI Taxonomy" id="763406"/>
    <lineage>
        <taxon>Eukaryota</taxon>
        <taxon>Fungi</taxon>
        <taxon>Dikarya</taxon>
        <taxon>Ascomycota</taxon>
        <taxon>Saccharomycotina</taxon>
        <taxon>Pichiomycetes</taxon>
        <taxon>Pichiales</taxon>
        <taxon>Pichiaceae</taxon>
        <taxon>Pichia</taxon>
    </lineage>
</organism>
<dbReference type="SUPFAM" id="SSF47060">
    <property type="entry name" value="S15/NS1 RNA-binding domain"/>
    <property type="match status" value="1"/>
</dbReference>
<dbReference type="STRING" id="763406.A0A1E3NIC0"/>
<dbReference type="RefSeq" id="XP_019016995.1">
    <property type="nucleotide sequence ID" value="XM_019164461.1"/>
</dbReference>
<evidence type="ECO:0000256" key="1">
    <source>
        <dbReference type="ARBA" id="ARBA00008434"/>
    </source>
</evidence>
<keyword evidence="5" id="KW-1185">Reference proteome</keyword>
<dbReference type="GO" id="GO:0003735">
    <property type="term" value="F:structural constituent of ribosome"/>
    <property type="evidence" value="ECO:0007669"/>
    <property type="project" value="EnsemblFungi"/>
</dbReference>
<dbReference type="NCBIfam" id="TIGR00952">
    <property type="entry name" value="S15_bact"/>
    <property type="match status" value="1"/>
</dbReference>
<dbReference type="PANTHER" id="PTHR23321">
    <property type="entry name" value="RIBOSOMAL PROTEIN S15, BACTERIAL AND ORGANELLAR"/>
    <property type="match status" value="1"/>
</dbReference>
<accession>A0A1E3NIC0</accession>
<dbReference type="EMBL" id="KV454004">
    <property type="protein sequence ID" value="ODQ45882.1"/>
    <property type="molecule type" value="Genomic_DNA"/>
</dbReference>
<evidence type="ECO:0000313" key="5">
    <source>
        <dbReference type="Proteomes" id="UP000094455"/>
    </source>
</evidence>
<dbReference type="AlphaFoldDB" id="A0A1E3NIC0"/>
<comment type="similarity">
    <text evidence="1">Belongs to the universal ribosomal protein uS15 family.</text>
</comment>
<name>A0A1E3NIC0_9ASCO</name>
<dbReference type="GO" id="GO:0005763">
    <property type="term" value="C:mitochondrial small ribosomal subunit"/>
    <property type="evidence" value="ECO:0007669"/>
    <property type="project" value="EnsemblFungi"/>
</dbReference>
<dbReference type="Pfam" id="PF00312">
    <property type="entry name" value="Ribosomal_S15"/>
    <property type="match status" value="1"/>
</dbReference>
<evidence type="ECO:0000256" key="3">
    <source>
        <dbReference type="ARBA" id="ARBA00023274"/>
    </source>
</evidence>
<dbReference type="Proteomes" id="UP000094455">
    <property type="component" value="Unassembled WGS sequence"/>
</dbReference>
<dbReference type="InterPro" id="IPR005290">
    <property type="entry name" value="Ribosomal_uS15_bac-type"/>
</dbReference>
<dbReference type="GeneID" id="30181148"/>
<dbReference type="SMART" id="SM01387">
    <property type="entry name" value="Ribosomal_S15"/>
    <property type="match status" value="1"/>
</dbReference>
<dbReference type="HAMAP" id="MF_01343_B">
    <property type="entry name" value="Ribosomal_uS15_B"/>
    <property type="match status" value="1"/>
</dbReference>
<keyword evidence="2" id="KW-0689">Ribosomal protein</keyword>
<dbReference type="Gene3D" id="1.10.287.10">
    <property type="entry name" value="S15/NS1, RNA-binding"/>
    <property type="match status" value="1"/>
</dbReference>
<proteinExistence type="inferred from homology"/>
<dbReference type="InterPro" id="IPR009068">
    <property type="entry name" value="uS15_NS1_RNA-bd_sf"/>
</dbReference>
<evidence type="ECO:0000256" key="2">
    <source>
        <dbReference type="ARBA" id="ARBA00022980"/>
    </source>
</evidence>
<dbReference type="CDD" id="cd00353">
    <property type="entry name" value="Ribosomal_S15p_S13e"/>
    <property type="match status" value="1"/>
</dbReference>
<sequence length="310" mass="36052">MFVNSIRKTVAMSSSSSMVVPLAQLPTRGFHATGITSISKAEKKLKSIEKKKKNIAFKNAVESKKEKVDPVLGKPDNAFIQRLKLEISEPNILIKGYNLADVDKLLFGAKEIRLQKIKEQDPSNVTLELTEKEEREKRDVLLRIMTLRNADNNEKQKKLTTLAMLEFQRFEGDTGSSEVQAAVMTIEIYNLMDHIQKNPQDLLHIRKVRMLTQKRQKLLRYLKRDDPQRYFWTIEKLGLTDENVHMEFNMDRKYMDEFEIWPGRQLVKINKRENEEMKKKRRMEKQALRRALHAKTLEKAAAEASAEPAA</sequence>
<dbReference type="PANTHER" id="PTHR23321:SF26">
    <property type="entry name" value="SMALL RIBOSOMAL SUBUNIT PROTEIN US15M"/>
    <property type="match status" value="1"/>
</dbReference>
<dbReference type="OrthoDB" id="441444at2759"/>
<evidence type="ECO:0000313" key="4">
    <source>
        <dbReference type="EMBL" id="ODQ45882.1"/>
    </source>
</evidence>
<protein>
    <recommendedName>
        <fullName evidence="6">Ribosomal protein S15</fullName>
    </recommendedName>
</protein>
<reference evidence="4 5" key="1">
    <citation type="journal article" date="2016" name="Proc. Natl. Acad. Sci. U.S.A.">
        <title>Comparative genomics of biotechnologically important yeasts.</title>
        <authorList>
            <person name="Riley R."/>
            <person name="Haridas S."/>
            <person name="Wolfe K.H."/>
            <person name="Lopes M.R."/>
            <person name="Hittinger C.T."/>
            <person name="Goeker M."/>
            <person name="Salamov A.A."/>
            <person name="Wisecaver J.H."/>
            <person name="Long T.M."/>
            <person name="Calvey C.H."/>
            <person name="Aerts A.L."/>
            <person name="Barry K.W."/>
            <person name="Choi C."/>
            <person name="Clum A."/>
            <person name="Coughlan A.Y."/>
            <person name="Deshpande S."/>
            <person name="Douglass A.P."/>
            <person name="Hanson S.J."/>
            <person name="Klenk H.-P."/>
            <person name="LaButti K.M."/>
            <person name="Lapidus A."/>
            <person name="Lindquist E.A."/>
            <person name="Lipzen A.M."/>
            <person name="Meier-Kolthoff J.P."/>
            <person name="Ohm R.A."/>
            <person name="Otillar R.P."/>
            <person name="Pangilinan J.L."/>
            <person name="Peng Y."/>
            <person name="Rokas A."/>
            <person name="Rosa C.A."/>
            <person name="Scheuner C."/>
            <person name="Sibirny A.A."/>
            <person name="Slot J.C."/>
            <person name="Stielow J.B."/>
            <person name="Sun H."/>
            <person name="Kurtzman C.P."/>
            <person name="Blackwell M."/>
            <person name="Grigoriev I.V."/>
            <person name="Jeffries T.W."/>
        </authorList>
    </citation>
    <scope>NUCLEOTIDE SEQUENCE [LARGE SCALE GENOMIC DNA]</scope>
    <source>
        <strain evidence="4 5">NRRL Y-2026</strain>
    </source>
</reference>
<dbReference type="InterPro" id="IPR000589">
    <property type="entry name" value="Ribosomal_uS15"/>
</dbReference>
<evidence type="ECO:0008006" key="6">
    <source>
        <dbReference type="Google" id="ProtNLM"/>
    </source>
</evidence>
<keyword evidence="3" id="KW-0687">Ribonucleoprotein</keyword>